<dbReference type="EMBL" id="JASBNA010000018">
    <property type="protein sequence ID" value="KAK7686093.1"/>
    <property type="molecule type" value="Genomic_DNA"/>
</dbReference>
<protein>
    <submittedName>
        <fullName evidence="1">Uncharacterized protein</fullName>
    </submittedName>
</protein>
<comment type="caution">
    <text evidence="1">The sequence shown here is derived from an EMBL/GenBank/DDBJ whole genome shotgun (WGS) entry which is preliminary data.</text>
</comment>
<reference evidence="1 2" key="1">
    <citation type="submission" date="2022-09" db="EMBL/GenBank/DDBJ databases">
        <authorList>
            <person name="Palmer J.M."/>
        </authorList>
    </citation>
    <scope>NUCLEOTIDE SEQUENCE [LARGE SCALE GENOMIC DNA]</scope>
    <source>
        <strain evidence="1 2">DSM 7382</strain>
    </source>
</reference>
<gene>
    <name evidence="1" type="ORF">QCA50_010905</name>
</gene>
<dbReference type="AlphaFoldDB" id="A0AAW0FX70"/>
<keyword evidence="2" id="KW-1185">Reference proteome</keyword>
<sequence length="278" mass="31496">MWCLGPKRERCRCLGVCPCPLFYSGYRATEYPILEICHSSIGLSSSGSLACCPSELICLSPDVIDDPLTSCLSIIPCARPARIVCTAYRPLILYIIPRSLSGLFTPPLRCAWTTSNANYASPTRTSYYGCRLWISYSHPRHHPLNIIKVKLQYLGESTISRLDMPFCHQVSPSLNNCTHFFRFPQVIQFEPGIYPCLHDDTCHLFASLPPLDVIYFSSILFRIIHLFVIVLDLRLISLVHSYISYSCLHLAFSPLGRVHDHAFSSHETFTAPFPFICR</sequence>
<organism evidence="1 2">
    <name type="scientific">Cerrena zonata</name>
    <dbReference type="NCBI Taxonomy" id="2478898"/>
    <lineage>
        <taxon>Eukaryota</taxon>
        <taxon>Fungi</taxon>
        <taxon>Dikarya</taxon>
        <taxon>Basidiomycota</taxon>
        <taxon>Agaricomycotina</taxon>
        <taxon>Agaricomycetes</taxon>
        <taxon>Polyporales</taxon>
        <taxon>Cerrenaceae</taxon>
        <taxon>Cerrena</taxon>
    </lineage>
</organism>
<evidence type="ECO:0000313" key="2">
    <source>
        <dbReference type="Proteomes" id="UP001385951"/>
    </source>
</evidence>
<evidence type="ECO:0000313" key="1">
    <source>
        <dbReference type="EMBL" id="KAK7686093.1"/>
    </source>
</evidence>
<proteinExistence type="predicted"/>
<dbReference type="Proteomes" id="UP001385951">
    <property type="component" value="Unassembled WGS sequence"/>
</dbReference>
<accession>A0AAW0FX70</accession>
<name>A0AAW0FX70_9APHY</name>